<organism evidence="1 2">
    <name type="scientific">Halobaculum marinum</name>
    <dbReference type="NCBI Taxonomy" id="3031996"/>
    <lineage>
        <taxon>Archaea</taxon>
        <taxon>Methanobacteriati</taxon>
        <taxon>Methanobacteriota</taxon>
        <taxon>Stenosarchaea group</taxon>
        <taxon>Halobacteria</taxon>
        <taxon>Halobacteriales</taxon>
        <taxon>Haloferacaceae</taxon>
        <taxon>Halobaculum</taxon>
    </lineage>
</organism>
<dbReference type="GeneID" id="79270011"/>
<accession>A0ABD5WRB7</accession>
<sequence length="125" mass="13267">MSSPRPPQVLDEEIVVSDDHGDRRLVVAGPPTALDAAASDVTDAVVLGDGGSVSTFFRGFTTTALPGPPAAWDLNFDREVWGPRDGWVSFTTDQTFLGGTDDPADVLAELRVVAGQLDELEAIDR</sequence>
<gene>
    <name evidence="1" type="ORF">ACFQKD_02210</name>
</gene>
<name>A0ABD5WRB7_9EURY</name>
<reference evidence="1 2" key="1">
    <citation type="journal article" date="2019" name="Int. J. Syst. Evol. Microbiol.">
        <title>The Global Catalogue of Microorganisms (GCM) 10K type strain sequencing project: providing services to taxonomists for standard genome sequencing and annotation.</title>
        <authorList>
            <consortium name="The Broad Institute Genomics Platform"/>
            <consortium name="The Broad Institute Genome Sequencing Center for Infectious Disease"/>
            <person name="Wu L."/>
            <person name="Ma J."/>
        </authorList>
    </citation>
    <scope>NUCLEOTIDE SEQUENCE [LARGE SCALE GENOMIC DNA]</scope>
    <source>
        <strain evidence="1 2">DT55</strain>
    </source>
</reference>
<proteinExistence type="predicted"/>
<dbReference type="AlphaFoldDB" id="A0ABD5WRB7"/>
<dbReference type="Proteomes" id="UP001596388">
    <property type="component" value="Unassembled WGS sequence"/>
</dbReference>
<protein>
    <submittedName>
        <fullName evidence="1">Uncharacterized protein</fullName>
    </submittedName>
</protein>
<dbReference type="RefSeq" id="WP_276236410.1">
    <property type="nucleotide sequence ID" value="NZ_CP119989.1"/>
</dbReference>
<evidence type="ECO:0000313" key="1">
    <source>
        <dbReference type="EMBL" id="MFC7096104.1"/>
    </source>
</evidence>
<evidence type="ECO:0000313" key="2">
    <source>
        <dbReference type="Proteomes" id="UP001596388"/>
    </source>
</evidence>
<dbReference type="EMBL" id="JBHTAG010000002">
    <property type="protein sequence ID" value="MFC7096104.1"/>
    <property type="molecule type" value="Genomic_DNA"/>
</dbReference>
<keyword evidence="2" id="KW-1185">Reference proteome</keyword>
<comment type="caution">
    <text evidence="1">The sequence shown here is derived from an EMBL/GenBank/DDBJ whole genome shotgun (WGS) entry which is preliminary data.</text>
</comment>